<gene>
    <name evidence="2" type="ORF">ATZ35_06650</name>
</gene>
<dbReference type="Gene3D" id="3.40.630.30">
    <property type="match status" value="1"/>
</dbReference>
<feature type="domain" description="N-acetyltransferase" evidence="1">
    <location>
        <begin position="1"/>
        <end position="140"/>
    </location>
</feature>
<reference evidence="3" key="1">
    <citation type="submission" date="2015-12" db="EMBL/GenBank/DDBJ databases">
        <authorList>
            <person name="Lauer A."/>
            <person name="Humrighouse B."/>
            <person name="Loparev V."/>
            <person name="Shewmaker P.L."/>
            <person name="Whitney A.M."/>
            <person name="McLaughlin R.W."/>
        </authorList>
    </citation>
    <scope>NUCLEOTIDE SEQUENCE [LARGE SCALE GENOMIC DNA]</scope>
    <source>
        <strain evidence="3">LMG 26678</strain>
    </source>
</reference>
<dbReference type="GO" id="GO:0016747">
    <property type="term" value="F:acyltransferase activity, transferring groups other than amino-acyl groups"/>
    <property type="evidence" value="ECO:0007669"/>
    <property type="project" value="InterPro"/>
</dbReference>
<dbReference type="InterPro" id="IPR016181">
    <property type="entry name" value="Acyl_CoA_acyltransferase"/>
</dbReference>
<dbReference type="EMBL" id="CP013655">
    <property type="protein sequence ID" value="ALS36845.1"/>
    <property type="molecule type" value="Genomic_DNA"/>
</dbReference>
<sequence length="140" mass="16168">MQFQSEKNKEIKSILENNIVQYNSKFVPSIINNKPTGEVSFINKDEQGEIQAGISMSWYWGIMHIDYLWVKESLRGKKVGEQLLKLAEQKAISLGCSVIHLETYSFQAPNYYKKFSYKVFGTLIDTPEEGTSLFFLKKNI</sequence>
<dbReference type="RefSeq" id="WP_208930064.1">
    <property type="nucleotide sequence ID" value="NZ_CP013655.1"/>
</dbReference>
<dbReference type="CDD" id="cd04301">
    <property type="entry name" value="NAT_SF"/>
    <property type="match status" value="1"/>
</dbReference>
<name>A0A0U2XHJ4_9ENTE</name>
<organism evidence="2 3">
    <name type="scientific">Enterococcus rotai</name>
    <dbReference type="NCBI Taxonomy" id="118060"/>
    <lineage>
        <taxon>Bacteria</taxon>
        <taxon>Bacillati</taxon>
        <taxon>Bacillota</taxon>
        <taxon>Bacilli</taxon>
        <taxon>Lactobacillales</taxon>
        <taxon>Enterococcaceae</taxon>
        <taxon>Enterococcus</taxon>
    </lineage>
</organism>
<evidence type="ECO:0000259" key="1">
    <source>
        <dbReference type="PROSITE" id="PS51186"/>
    </source>
</evidence>
<dbReference type="Pfam" id="PF00583">
    <property type="entry name" value="Acetyltransf_1"/>
    <property type="match status" value="1"/>
</dbReference>
<protein>
    <recommendedName>
        <fullName evidence="1">N-acetyltransferase domain-containing protein</fullName>
    </recommendedName>
</protein>
<proteinExistence type="predicted"/>
<dbReference type="PROSITE" id="PS51186">
    <property type="entry name" value="GNAT"/>
    <property type="match status" value="1"/>
</dbReference>
<dbReference type="InterPro" id="IPR000182">
    <property type="entry name" value="GNAT_dom"/>
</dbReference>
<dbReference type="KEGG" id="erx:ATZ35_06650"/>
<accession>A0A0U2XHJ4</accession>
<dbReference type="SUPFAM" id="SSF55729">
    <property type="entry name" value="Acyl-CoA N-acyltransferases (Nat)"/>
    <property type="match status" value="1"/>
</dbReference>
<dbReference type="STRING" id="118060.ATZ35_06650"/>
<dbReference type="AlphaFoldDB" id="A0A0U2XHJ4"/>
<keyword evidence="3" id="KW-1185">Reference proteome</keyword>
<evidence type="ECO:0000313" key="3">
    <source>
        <dbReference type="Proteomes" id="UP000067523"/>
    </source>
</evidence>
<evidence type="ECO:0000313" key="2">
    <source>
        <dbReference type="EMBL" id="ALS36845.1"/>
    </source>
</evidence>
<dbReference type="Proteomes" id="UP000067523">
    <property type="component" value="Chromosome"/>
</dbReference>